<dbReference type="GO" id="GO:0008641">
    <property type="term" value="F:ubiquitin-like modifier activating enzyme activity"/>
    <property type="evidence" value="ECO:0007669"/>
    <property type="project" value="InterPro"/>
</dbReference>
<evidence type="ECO:0000313" key="3">
    <source>
        <dbReference type="Proteomes" id="UP000321798"/>
    </source>
</evidence>
<protein>
    <recommendedName>
        <fullName evidence="4">THIF-type NAD/FAD binding fold domain-containing protein</fullName>
    </recommendedName>
</protein>
<feature type="transmembrane region" description="Helical" evidence="1">
    <location>
        <begin position="121"/>
        <end position="145"/>
    </location>
</feature>
<dbReference type="EMBL" id="BKAL01000001">
    <property type="protein sequence ID" value="GEP67546.1"/>
    <property type="molecule type" value="Genomic_DNA"/>
</dbReference>
<keyword evidence="1" id="KW-1133">Transmembrane helix</keyword>
<evidence type="ECO:0000313" key="2">
    <source>
        <dbReference type="EMBL" id="GEP67546.1"/>
    </source>
</evidence>
<dbReference type="InterPro" id="IPR035985">
    <property type="entry name" value="Ubiquitin-activating_enz"/>
</dbReference>
<evidence type="ECO:0000256" key="1">
    <source>
        <dbReference type="SAM" id="Phobius"/>
    </source>
</evidence>
<comment type="caution">
    <text evidence="2">The sequence shown here is derived from an EMBL/GenBank/DDBJ whole genome shotgun (WGS) entry which is preliminary data.</text>
</comment>
<dbReference type="Gene3D" id="3.40.50.720">
    <property type="entry name" value="NAD(P)-binding Rossmann-like Domain"/>
    <property type="match status" value="1"/>
</dbReference>
<name>A0A512P8L1_9CELL</name>
<keyword evidence="1" id="KW-0812">Transmembrane</keyword>
<organism evidence="2 3">
    <name type="scientific">Cellulomonas soli</name>
    <dbReference type="NCBI Taxonomy" id="931535"/>
    <lineage>
        <taxon>Bacteria</taxon>
        <taxon>Bacillati</taxon>
        <taxon>Actinomycetota</taxon>
        <taxon>Actinomycetes</taxon>
        <taxon>Micrococcales</taxon>
        <taxon>Cellulomonadaceae</taxon>
        <taxon>Cellulomonas</taxon>
    </lineage>
</organism>
<dbReference type="SUPFAM" id="SSF69572">
    <property type="entry name" value="Activating enzymes of the ubiquitin-like proteins"/>
    <property type="match status" value="1"/>
</dbReference>
<reference evidence="2 3" key="1">
    <citation type="submission" date="2019-07" db="EMBL/GenBank/DDBJ databases">
        <title>Whole genome shotgun sequence of Cellulomonas soli NBRC 109434.</title>
        <authorList>
            <person name="Hosoyama A."/>
            <person name="Uohara A."/>
            <person name="Ohji S."/>
            <person name="Ichikawa N."/>
        </authorList>
    </citation>
    <scope>NUCLEOTIDE SEQUENCE [LARGE SCALE GENOMIC DNA]</scope>
    <source>
        <strain evidence="2 3">NBRC 109434</strain>
    </source>
</reference>
<dbReference type="OrthoDB" id="4426339at2"/>
<accession>A0A512P8L1</accession>
<evidence type="ECO:0008006" key="4">
    <source>
        <dbReference type="Google" id="ProtNLM"/>
    </source>
</evidence>
<dbReference type="AlphaFoldDB" id="A0A512P8L1"/>
<dbReference type="Proteomes" id="UP000321798">
    <property type="component" value="Unassembled WGS sequence"/>
</dbReference>
<proteinExistence type="predicted"/>
<gene>
    <name evidence="2" type="ORF">CSO01_02610</name>
</gene>
<keyword evidence="1" id="KW-0472">Membrane</keyword>
<sequence length="364" mass="37698">MTVRLRPGLRVLRRTDTEVQVGTDPRWAVRLTDLRPAEVEALVAVDALTDLRSLGRHARLSPARLGPLVDALQEAGLTVDEDRSRTLPGPATVEAAAVSLARGGTDPGALLRARAARSVGVLGLGPVGLGIAVTLAAAGVGTLVLDDERPVRSADVGPCGYRWSDAGSMRSTASARILRDVRPEIRLGQTDEPDVLVLVEHGAAAPERAHVLLTSGLPHLSVVVREAGIVVGPFVQPSDPHPGACLRCLDLHRVDLDPSWPVVAAQLAAATHVTRPDAGPGARGTPLDEPVVVSAMAAAVAAADVLAVLDGCVPRTRSTTVEIAVPDAVPRERSWAVHPSCGCTALPGVDAVGDGGRPRSPLPV</sequence>
<dbReference type="RefSeq" id="WP_146951310.1">
    <property type="nucleotide sequence ID" value="NZ_BAABBJ010000005.1"/>
</dbReference>
<keyword evidence="3" id="KW-1185">Reference proteome</keyword>